<comment type="caution">
    <text evidence="2">The sequence shown here is derived from an EMBL/GenBank/DDBJ whole genome shotgun (WGS) entry which is preliminary data.</text>
</comment>
<evidence type="ECO:0000313" key="3">
    <source>
        <dbReference type="Proteomes" id="UP000189800"/>
    </source>
</evidence>
<name>A0A1T0CQI2_9GAMM</name>
<protein>
    <submittedName>
        <fullName evidence="2">Uncharacterized protein</fullName>
    </submittedName>
</protein>
<reference evidence="2 3" key="1">
    <citation type="submission" date="2017-02" db="EMBL/GenBank/DDBJ databases">
        <title>Draft genome sequence of Moraxella pluranimalium CCUG 54913T type strain.</title>
        <authorList>
            <person name="Salva-Serra F."/>
            <person name="Engstrom-Jakobsson H."/>
            <person name="Thorell K."/>
            <person name="Jaen-Luchoro D."/>
            <person name="Gonzales-Siles L."/>
            <person name="Karlsson R."/>
            <person name="Yazdan S."/>
            <person name="Boulund F."/>
            <person name="Johnning A."/>
            <person name="Engstrand L."/>
            <person name="Kristiansson E."/>
            <person name="Moore E."/>
        </authorList>
    </citation>
    <scope>NUCLEOTIDE SEQUENCE [LARGE SCALE GENOMIC DNA]</scope>
    <source>
        <strain evidence="2 3">CCUG 54913</strain>
    </source>
</reference>
<accession>A0A1T0CQI2</accession>
<feature type="signal peptide" evidence="1">
    <location>
        <begin position="1"/>
        <end position="20"/>
    </location>
</feature>
<evidence type="ECO:0000313" key="2">
    <source>
        <dbReference type="EMBL" id="OOS24602.1"/>
    </source>
</evidence>
<dbReference type="Proteomes" id="UP000189800">
    <property type="component" value="Unassembled WGS sequence"/>
</dbReference>
<sequence>MLKRAFIGVVGLLLSAPSWANDKINCDTLTLHLSSKRYNDADIVGTSVQVSYETPAQFPILPEKVTFHATAEKPIDIDCKGVLVKSIGHFHHLQATKYERIFDLVQPTQGSSVVVAFRRDYGQFGFDVENFRLVGRPKPTDVLAYRIDDGEPKPLYYQGLKPYKQDMDKAKIIDIYFNYDQLGIGPHIRIDKSGSITINNIADFPKQ</sequence>
<dbReference type="EMBL" id="MUYU01000009">
    <property type="protein sequence ID" value="OOS24602.1"/>
    <property type="molecule type" value="Genomic_DNA"/>
</dbReference>
<keyword evidence="1" id="KW-0732">Signal</keyword>
<gene>
    <name evidence="2" type="ORF">B0680_04010</name>
</gene>
<proteinExistence type="predicted"/>
<keyword evidence="3" id="KW-1185">Reference proteome</keyword>
<dbReference type="RefSeq" id="WP_078253769.1">
    <property type="nucleotide sequence ID" value="NZ_MUYU01000009.1"/>
</dbReference>
<dbReference type="AlphaFoldDB" id="A0A1T0CQI2"/>
<feature type="chain" id="PRO_5013182162" evidence="1">
    <location>
        <begin position="21"/>
        <end position="207"/>
    </location>
</feature>
<organism evidence="2 3">
    <name type="scientific">Moraxella pluranimalium</name>
    <dbReference type="NCBI Taxonomy" id="470453"/>
    <lineage>
        <taxon>Bacteria</taxon>
        <taxon>Pseudomonadati</taxon>
        <taxon>Pseudomonadota</taxon>
        <taxon>Gammaproteobacteria</taxon>
        <taxon>Moraxellales</taxon>
        <taxon>Moraxellaceae</taxon>
        <taxon>Moraxella</taxon>
    </lineage>
</organism>
<evidence type="ECO:0000256" key="1">
    <source>
        <dbReference type="SAM" id="SignalP"/>
    </source>
</evidence>